<dbReference type="AlphaFoldDB" id="A0A401ZGX1"/>
<dbReference type="InterPro" id="IPR036388">
    <property type="entry name" value="WH-like_DNA-bd_sf"/>
</dbReference>
<evidence type="ECO:0000313" key="2">
    <source>
        <dbReference type="EMBL" id="GCE06092.1"/>
    </source>
</evidence>
<dbReference type="SUPFAM" id="SSF46785">
    <property type="entry name" value="Winged helix' DNA-binding domain"/>
    <property type="match status" value="1"/>
</dbReference>
<accession>A0A401ZGX1</accession>
<dbReference type="Pfam" id="PF03551">
    <property type="entry name" value="PadR"/>
    <property type="match status" value="1"/>
</dbReference>
<dbReference type="InterPro" id="IPR005149">
    <property type="entry name" value="Tscrpt_reg_PadR_N"/>
</dbReference>
<dbReference type="EMBL" id="BIFQ01000001">
    <property type="protein sequence ID" value="GCE06092.1"/>
    <property type="molecule type" value="Genomic_DNA"/>
</dbReference>
<dbReference type="Proteomes" id="UP000287224">
    <property type="component" value="Unassembled WGS sequence"/>
</dbReference>
<gene>
    <name evidence="2" type="ORF">KDAU_34210</name>
</gene>
<sequence length="128" mass="14041">MKEGREDPEALLPLPVAAFQILLALAGGERHGYGIMQEAAQSSGGKVNLGPGTLYRTIRRLLADGLIEESTERPAPDLDDERRNYYRLTPFGLRVARAEAQRLAELVRMAQSRQLLPQPGIATFEGGI</sequence>
<dbReference type="PANTHER" id="PTHR33169">
    <property type="entry name" value="PADR-FAMILY TRANSCRIPTIONAL REGULATOR"/>
    <property type="match status" value="1"/>
</dbReference>
<dbReference type="OrthoDB" id="122286at2"/>
<feature type="domain" description="Transcription regulator PadR N-terminal" evidence="1">
    <location>
        <begin position="21"/>
        <end position="95"/>
    </location>
</feature>
<name>A0A401ZGX1_9CHLR</name>
<reference evidence="3" key="1">
    <citation type="submission" date="2018-12" db="EMBL/GenBank/DDBJ databases">
        <title>Tengunoibacter tsumagoiensis gen. nov., sp. nov., Dictyobacter kobayashii sp. nov., D. alpinus sp. nov., and D. joshuensis sp. nov. and description of Dictyobacteraceae fam. nov. within the order Ktedonobacterales isolated from Tengu-no-mugimeshi.</title>
        <authorList>
            <person name="Wang C.M."/>
            <person name="Zheng Y."/>
            <person name="Sakai Y."/>
            <person name="Toyoda A."/>
            <person name="Minakuchi Y."/>
            <person name="Abe K."/>
            <person name="Yokota A."/>
            <person name="Yabe S."/>
        </authorList>
    </citation>
    <scope>NUCLEOTIDE SEQUENCE [LARGE SCALE GENOMIC DNA]</scope>
    <source>
        <strain evidence="3">S-27</strain>
    </source>
</reference>
<comment type="caution">
    <text evidence="2">The sequence shown here is derived from an EMBL/GenBank/DDBJ whole genome shotgun (WGS) entry which is preliminary data.</text>
</comment>
<protein>
    <submittedName>
        <fullName evidence="2">PadR family transcriptional regulator</fullName>
    </submittedName>
</protein>
<evidence type="ECO:0000259" key="1">
    <source>
        <dbReference type="Pfam" id="PF03551"/>
    </source>
</evidence>
<dbReference type="RefSeq" id="WP_126597071.1">
    <property type="nucleotide sequence ID" value="NZ_BIFQ01000001.1"/>
</dbReference>
<dbReference type="PANTHER" id="PTHR33169:SF13">
    <property type="entry name" value="PADR-FAMILY TRANSCRIPTIONAL REGULATOR"/>
    <property type="match status" value="1"/>
</dbReference>
<dbReference type="InterPro" id="IPR052509">
    <property type="entry name" value="Metal_resp_DNA-bind_regulator"/>
</dbReference>
<dbReference type="InterPro" id="IPR036390">
    <property type="entry name" value="WH_DNA-bd_sf"/>
</dbReference>
<evidence type="ECO:0000313" key="3">
    <source>
        <dbReference type="Proteomes" id="UP000287224"/>
    </source>
</evidence>
<organism evidence="2 3">
    <name type="scientific">Dictyobacter aurantiacus</name>
    <dbReference type="NCBI Taxonomy" id="1936993"/>
    <lineage>
        <taxon>Bacteria</taxon>
        <taxon>Bacillati</taxon>
        <taxon>Chloroflexota</taxon>
        <taxon>Ktedonobacteria</taxon>
        <taxon>Ktedonobacterales</taxon>
        <taxon>Dictyobacteraceae</taxon>
        <taxon>Dictyobacter</taxon>
    </lineage>
</organism>
<dbReference type="Gene3D" id="1.10.10.10">
    <property type="entry name" value="Winged helix-like DNA-binding domain superfamily/Winged helix DNA-binding domain"/>
    <property type="match status" value="1"/>
</dbReference>
<proteinExistence type="predicted"/>
<keyword evidence="3" id="KW-1185">Reference proteome</keyword>